<dbReference type="PANTHER" id="PTHR24067">
    <property type="entry name" value="UBIQUITIN-CONJUGATING ENZYME E2"/>
    <property type="match status" value="1"/>
</dbReference>
<dbReference type="InterPro" id="IPR016135">
    <property type="entry name" value="UBQ-conjugating_enzyme/RWD"/>
</dbReference>
<evidence type="ECO:0000313" key="11">
    <source>
        <dbReference type="EMBL" id="OHT07486.1"/>
    </source>
</evidence>
<keyword evidence="12" id="KW-1185">Reference proteome</keyword>
<dbReference type="SUPFAM" id="SSF54495">
    <property type="entry name" value="UBC-like"/>
    <property type="match status" value="1"/>
</dbReference>
<feature type="domain" description="UBC core" evidence="10">
    <location>
        <begin position="20"/>
        <end position="162"/>
    </location>
</feature>
<dbReference type="CDD" id="cd23794">
    <property type="entry name" value="UBCc_UBE2F_UBE2M"/>
    <property type="match status" value="1"/>
</dbReference>
<dbReference type="InterPro" id="IPR000608">
    <property type="entry name" value="UBC"/>
</dbReference>
<evidence type="ECO:0000259" key="10">
    <source>
        <dbReference type="PROSITE" id="PS50127"/>
    </source>
</evidence>
<evidence type="ECO:0000256" key="8">
    <source>
        <dbReference type="PROSITE-ProRule" id="PRU10133"/>
    </source>
</evidence>
<evidence type="ECO:0000256" key="7">
    <source>
        <dbReference type="ARBA" id="ARBA00044047"/>
    </source>
</evidence>
<evidence type="ECO:0000256" key="1">
    <source>
        <dbReference type="ARBA" id="ARBA00005032"/>
    </source>
</evidence>
<dbReference type="InterPro" id="IPR050113">
    <property type="entry name" value="Ub_conjugating_enzyme"/>
</dbReference>
<dbReference type="FunFam" id="3.10.110.10:FF:000033">
    <property type="entry name" value="NEDD8-conjugating enzyme UBE2F"/>
    <property type="match status" value="1"/>
</dbReference>
<dbReference type="RefSeq" id="XP_068360622.1">
    <property type="nucleotide sequence ID" value="XM_068503624.1"/>
</dbReference>
<dbReference type="SMART" id="SM00212">
    <property type="entry name" value="UBCc"/>
    <property type="match status" value="1"/>
</dbReference>
<evidence type="ECO:0000256" key="4">
    <source>
        <dbReference type="ARBA" id="ARBA00022786"/>
    </source>
</evidence>
<dbReference type="AlphaFoldDB" id="A0A1J4KCW2"/>
<name>A0A1J4KCW2_9EUKA</name>
<dbReference type="EC" id="2.3.2.34" evidence="7"/>
<dbReference type="Gene3D" id="3.10.110.10">
    <property type="entry name" value="Ubiquitin Conjugating Enzyme"/>
    <property type="match status" value="1"/>
</dbReference>
<keyword evidence="4 9" id="KW-0833">Ubl conjugation pathway</keyword>
<comment type="similarity">
    <text evidence="9">Belongs to the ubiquitin-conjugating enzyme family.</text>
</comment>
<comment type="catalytic activity">
    <reaction evidence="6">
        <text>[E1 NEDD8-activating enzyme]-S-[NEDD8 protein]-yl-L-cysteine + [E2 NEDD8-conjugating enzyme]-L-cysteine = [E1 NEDD8-activating enzyme]-L-cysteine + [E2 NEDD8-conjugating enzyme]-S-[NEDD8-protein]-yl-L-cysteine.</text>
        <dbReference type="EC" id="2.3.2.34"/>
    </reaction>
</comment>
<accession>A0A1J4KCW2</accession>
<evidence type="ECO:0000313" key="12">
    <source>
        <dbReference type="Proteomes" id="UP000179807"/>
    </source>
</evidence>
<comment type="pathway">
    <text evidence="1">Protein modification; protein neddylation.</text>
</comment>
<dbReference type="EMBL" id="MLAK01000694">
    <property type="protein sequence ID" value="OHT07486.1"/>
    <property type="molecule type" value="Genomic_DNA"/>
</dbReference>
<evidence type="ECO:0000256" key="2">
    <source>
        <dbReference type="ARBA" id="ARBA00022679"/>
    </source>
</evidence>
<keyword evidence="3 9" id="KW-0547">Nucleotide-binding</keyword>
<evidence type="ECO:0000256" key="3">
    <source>
        <dbReference type="ARBA" id="ARBA00022741"/>
    </source>
</evidence>
<protein>
    <recommendedName>
        <fullName evidence="7">E2 NEDD8-conjugating enzyme</fullName>
        <ecNumber evidence="7">2.3.2.34</ecNumber>
    </recommendedName>
</protein>
<dbReference type="GO" id="GO:0005524">
    <property type="term" value="F:ATP binding"/>
    <property type="evidence" value="ECO:0007669"/>
    <property type="project" value="UniProtKB-UniRule"/>
</dbReference>
<organism evidence="11 12">
    <name type="scientific">Tritrichomonas foetus</name>
    <dbReference type="NCBI Taxonomy" id="1144522"/>
    <lineage>
        <taxon>Eukaryota</taxon>
        <taxon>Metamonada</taxon>
        <taxon>Parabasalia</taxon>
        <taxon>Tritrichomonadida</taxon>
        <taxon>Tritrichomonadidae</taxon>
        <taxon>Tritrichomonas</taxon>
    </lineage>
</organism>
<dbReference type="Proteomes" id="UP000179807">
    <property type="component" value="Unassembled WGS sequence"/>
</dbReference>
<dbReference type="Pfam" id="PF00179">
    <property type="entry name" value="UQ_con"/>
    <property type="match status" value="1"/>
</dbReference>
<dbReference type="GO" id="GO:0045116">
    <property type="term" value="P:protein neddylation"/>
    <property type="evidence" value="ECO:0007669"/>
    <property type="project" value="UniProtKB-ARBA"/>
</dbReference>
<evidence type="ECO:0000256" key="9">
    <source>
        <dbReference type="RuleBase" id="RU362109"/>
    </source>
</evidence>
<reference evidence="11" key="1">
    <citation type="submission" date="2016-10" db="EMBL/GenBank/DDBJ databases">
        <authorList>
            <person name="Benchimol M."/>
            <person name="Almeida L.G."/>
            <person name="Vasconcelos A.T."/>
            <person name="Perreira-Neves A."/>
            <person name="Rosa I.A."/>
            <person name="Tasca T."/>
            <person name="Bogo M.R."/>
            <person name="de Souza W."/>
        </authorList>
    </citation>
    <scope>NUCLEOTIDE SEQUENCE [LARGE SCALE GENOMIC DNA]</scope>
    <source>
        <strain evidence="11">K</strain>
    </source>
</reference>
<dbReference type="PROSITE" id="PS50127">
    <property type="entry name" value="UBC_2"/>
    <property type="match status" value="1"/>
</dbReference>
<gene>
    <name evidence="11" type="ORF">TRFO_24211</name>
</gene>
<dbReference type="VEuPathDB" id="TrichDB:TRFO_24211"/>
<keyword evidence="5 9" id="KW-0067">ATP-binding</keyword>
<sequence length="166" mass="18577">MSRTHRNKKVGSTVTQQISGCEVRLQKDIEDLDKTAKVVFPNPNDIKFFHVTISPDSGTWAGGTFVFSVKVGDDWPISPPSVIAITKIWHPNIAENGEVCLSMLKENYSPTISISHIIAGLQFLFCEPNPQSPLNKDAAIQMFQDKETFAMKAKEYIKKYCKKGET</sequence>
<comment type="caution">
    <text evidence="11">The sequence shown here is derived from an EMBL/GenBank/DDBJ whole genome shotgun (WGS) entry which is preliminary data.</text>
</comment>
<dbReference type="GeneID" id="94838328"/>
<dbReference type="PROSITE" id="PS00183">
    <property type="entry name" value="UBC_1"/>
    <property type="match status" value="1"/>
</dbReference>
<evidence type="ECO:0000256" key="5">
    <source>
        <dbReference type="ARBA" id="ARBA00022840"/>
    </source>
</evidence>
<dbReference type="OrthoDB" id="10249039at2759"/>
<feature type="active site" description="Glycyl thioester intermediate" evidence="8">
    <location>
        <position position="100"/>
    </location>
</feature>
<keyword evidence="2" id="KW-0808">Transferase</keyword>
<proteinExistence type="inferred from homology"/>
<evidence type="ECO:0000256" key="6">
    <source>
        <dbReference type="ARBA" id="ARBA00043698"/>
    </source>
</evidence>
<dbReference type="GO" id="GO:0061654">
    <property type="term" value="F:NEDD8 conjugating enzyme activity"/>
    <property type="evidence" value="ECO:0007669"/>
    <property type="project" value="UniProtKB-EC"/>
</dbReference>
<dbReference type="InterPro" id="IPR023313">
    <property type="entry name" value="UBQ-conjugating_AS"/>
</dbReference>